<dbReference type="AlphaFoldDB" id="A0A8J3EBL8"/>
<dbReference type="InterPro" id="IPR001296">
    <property type="entry name" value="Glyco_trans_1"/>
</dbReference>
<dbReference type="Gene3D" id="3.40.50.2000">
    <property type="entry name" value="Glycogen Phosphorylase B"/>
    <property type="match status" value="1"/>
</dbReference>
<comment type="caution">
    <text evidence="2">The sequence shown here is derived from an EMBL/GenBank/DDBJ whole genome shotgun (WGS) entry which is preliminary data.</text>
</comment>
<dbReference type="CDD" id="cd03809">
    <property type="entry name" value="GT4_MtfB-like"/>
    <property type="match status" value="1"/>
</dbReference>
<dbReference type="SUPFAM" id="SSF48452">
    <property type="entry name" value="TPR-like"/>
    <property type="match status" value="1"/>
</dbReference>
<dbReference type="SUPFAM" id="SSF53756">
    <property type="entry name" value="UDP-Glycosyltransferase/glycogen phosphorylase"/>
    <property type="match status" value="1"/>
</dbReference>
<evidence type="ECO:0000313" key="2">
    <source>
        <dbReference type="EMBL" id="GGG38567.1"/>
    </source>
</evidence>
<evidence type="ECO:0000259" key="1">
    <source>
        <dbReference type="Pfam" id="PF00534"/>
    </source>
</evidence>
<dbReference type="RefSeq" id="WP_188901217.1">
    <property type="nucleotide sequence ID" value="NZ_BMKS01000008.1"/>
</dbReference>
<reference evidence="2 3" key="1">
    <citation type="journal article" date="2014" name="Int. J. Syst. Evol. Microbiol.">
        <title>Complete genome sequence of Corynebacterium casei LMG S-19264T (=DSM 44701T), isolated from a smear-ripened cheese.</title>
        <authorList>
            <consortium name="US DOE Joint Genome Institute (JGI-PGF)"/>
            <person name="Walter F."/>
            <person name="Albersmeier A."/>
            <person name="Kalinowski J."/>
            <person name="Ruckert C."/>
        </authorList>
    </citation>
    <scope>NUCLEOTIDE SEQUENCE [LARGE SCALE GENOMIC DNA]</scope>
    <source>
        <strain evidence="2 3">CGMCC 1.16330</strain>
    </source>
</reference>
<dbReference type="PANTHER" id="PTHR46401:SF8">
    <property type="entry name" value="BLL6006 PROTEIN"/>
    <property type="match status" value="1"/>
</dbReference>
<dbReference type="EMBL" id="BMKS01000008">
    <property type="protein sequence ID" value="GGG38567.1"/>
    <property type="molecule type" value="Genomic_DNA"/>
</dbReference>
<dbReference type="Proteomes" id="UP000597507">
    <property type="component" value="Unassembled WGS sequence"/>
</dbReference>
<keyword evidence="3" id="KW-1185">Reference proteome</keyword>
<protein>
    <recommendedName>
        <fullName evidence="1">Glycosyl transferase family 1 domain-containing protein</fullName>
    </recommendedName>
</protein>
<proteinExistence type="predicted"/>
<dbReference type="InterPro" id="IPR011990">
    <property type="entry name" value="TPR-like_helical_dom_sf"/>
</dbReference>
<organism evidence="2 3">
    <name type="scientific">Caldovatus sediminis</name>
    <dbReference type="NCBI Taxonomy" id="2041189"/>
    <lineage>
        <taxon>Bacteria</taxon>
        <taxon>Pseudomonadati</taxon>
        <taxon>Pseudomonadota</taxon>
        <taxon>Alphaproteobacteria</taxon>
        <taxon>Acetobacterales</taxon>
        <taxon>Roseomonadaceae</taxon>
        <taxon>Caldovatus</taxon>
    </lineage>
</organism>
<gene>
    <name evidence="2" type="ORF">GCM10010964_27810</name>
</gene>
<dbReference type="Gene3D" id="1.25.40.10">
    <property type="entry name" value="Tetratricopeptide repeat domain"/>
    <property type="match status" value="1"/>
</dbReference>
<feature type="domain" description="Glycosyl transferase family 1" evidence="1">
    <location>
        <begin position="348"/>
        <end position="502"/>
    </location>
</feature>
<dbReference type="PANTHER" id="PTHR46401">
    <property type="entry name" value="GLYCOSYLTRANSFERASE WBBK-RELATED"/>
    <property type="match status" value="1"/>
</dbReference>
<sequence length="714" mass="75925">MDGPAPIAAGAAPDGAETAAQLAAAGLWGAAIAAWRAVLAERPEDWRARLALGGCLAAAGDLAAAVREYREAVALAEGVPEADIARQRLAEAIAAIGEGGTAMAPPATVAAPAAGAATGTRFVFDASDLVAYFADNRAPTGIQRVQLNVIAHALSAARPEEPVAVVAFDQDRGGWREIHPALFLGLWRLSRSGADPHDLVWQAALAELRGALAAAPDLDFAPGAVLCNLGTSWWIRDYFLRVRDAKTRFGLRYVPFVHDCIPLIVPEHCAGGLVREFAQWFASLALHADALLCNSRCTLADVRRQIAALLPGLDLPATVVPLDADPRAMLGAAEADAAASADARLPVPGEPFVLFVGTIESRKDHLLAFRAWRRLIARHGAAAVPRLLCVGKPGWLAEPALALLREAPELAQRISVLHGIPDGALVALYRRCLFTLYNSHYEGWGLPVTESLAFGRVPLVPRHSALVEAGGEAAAYFTPGDLDDLVARLEELMFDPAARAAAEARIAERLRLRDWGAVTDQILAALRDVPSHAGADTVAPASRDLLRPTLRPGRPLALRLLGEPVPRVEMALADMARLGLGWHPLESWGVWTRPGRARLHLPLDAPTSEPLRLQLDCVAPPQDLSVRLRLGPEGPEHRLLAEAGTRFTVALAAPPGLAAIDLDIDSEEPGVALSPGGRRVGLGLAGVLLCCPDDLAARLEFLEQRRLAFQPPSR</sequence>
<evidence type="ECO:0000313" key="3">
    <source>
        <dbReference type="Proteomes" id="UP000597507"/>
    </source>
</evidence>
<name>A0A8J3EBL8_9PROT</name>
<accession>A0A8J3EBL8</accession>
<dbReference type="Pfam" id="PF00534">
    <property type="entry name" value="Glycos_transf_1"/>
    <property type="match status" value="1"/>
</dbReference>
<dbReference type="GO" id="GO:0016757">
    <property type="term" value="F:glycosyltransferase activity"/>
    <property type="evidence" value="ECO:0007669"/>
    <property type="project" value="InterPro"/>
</dbReference>